<keyword evidence="4 8" id="KW-0119">Carbohydrate metabolism</keyword>
<dbReference type="SUPFAM" id="SSF75005">
    <property type="entry name" value="Arabinanase/levansucrase/invertase"/>
    <property type="match status" value="1"/>
</dbReference>
<keyword evidence="6 8" id="KW-0624">Polysaccharide degradation</keyword>
<feature type="domain" description="Dockerin" evidence="13">
    <location>
        <begin position="751"/>
        <end position="819"/>
    </location>
</feature>
<dbReference type="GO" id="GO:0045493">
    <property type="term" value="P:xylan catabolic process"/>
    <property type="evidence" value="ECO:0007669"/>
    <property type="project" value="UniProtKB-KW"/>
</dbReference>
<evidence type="ECO:0000256" key="9">
    <source>
        <dbReference type="SAM" id="MobiDB-lite"/>
    </source>
</evidence>
<dbReference type="Proteomes" id="UP000183461">
    <property type="component" value="Unassembled WGS sequence"/>
</dbReference>
<comment type="catalytic activity">
    <reaction evidence="8">
        <text>Endohydrolysis of (1-&gt;4)-beta-D-xylosidic linkages in xylans.</text>
        <dbReference type="EC" id="3.2.1.8"/>
    </reaction>
</comment>
<dbReference type="SMART" id="SM00633">
    <property type="entry name" value="Glyco_10"/>
    <property type="match status" value="1"/>
</dbReference>
<dbReference type="Gene3D" id="2.60.120.260">
    <property type="entry name" value="Galactose-binding domain-like"/>
    <property type="match status" value="3"/>
</dbReference>
<keyword evidence="5 8" id="KW-0326">Glycosidase</keyword>
<dbReference type="SUPFAM" id="SSF51445">
    <property type="entry name" value="(Trans)glycosidases"/>
    <property type="match status" value="1"/>
</dbReference>
<name>A0A1K1N2R4_RUMFL</name>
<keyword evidence="10" id="KW-0732">Signal</keyword>
<feature type="domain" description="FHA" evidence="11">
    <location>
        <begin position="251"/>
        <end position="302"/>
    </location>
</feature>
<evidence type="ECO:0000313" key="14">
    <source>
        <dbReference type="EMBL" id="SFW29627.1"/>
    </source>
</evidence>
<dbReference type="EC" id="3.2.1.8" evidence="8"/>
<feature type="chain" id="PRO_5038726270" description="Beta-xylanase" evidence="10">
    <location>
        <begin position="25"/>
        <end position="1302"/>
    </location>
</feature>
<evidence type="ECO:0000256" key="6">
    <source>
        <dbReference type="ARBA" id="ARBA00023326"/>
    </source>
</evidence>
<dbReference type="PANTHER" id="PTHR43772">
    <property type="entry name" value="ENDO-1,4-BETA-XYLANASE"/>
    <property type="match status" value="1"/>
</dbReference>
<dbReference type="InterPro" id="IPR002105">
    <property type="entry name" value="Dockerin_1_rpt"/>
</dbReference>
<dbReference type="Gene3D" id="3.20.20.80">
    <property type="entry name" value="Glycosidases"/>
    <property type="match status" value="1"/>
</dbReference>
<dbReference type="InterPro" id="IPR036439">
    <property type="entry name" value="Dockerin_dom_sf"/>
</dbReference>
<protein>
    <recommendedName>
        <fullName evidence="8">Beta-xylanase</fullName>
        <ecNumber evidence="8">3.2.1.8</ecNumber>
    </recommendedName>
</protein>
<feature type="compositionally biased region" description="Polar residues" evidence="9">
    <location>
        <begin position="736"/>
        <end position="754"/>
    </location>
</feature>
<dbReference type="GO" id="GO:0031176">
    <property type="term" value="F:endo-1,4-beta-xylanase activity"/>
    <property type="evidence" value="ECO:0007669"/>
    <property type="project" value="UniProtKB-EC"/>
</dbReference>
<evidence type="ECO:0000259" key="13">
    <source>
        <dbReference type="PROSITE" id="PS51766"/>
    </source>
</evidence>
<evidence type="ECO:0000256" key="2">
    <source>
        <dbReference type="ARBA" id="ARBA00022737"/>
    </source>
</evidence>
<reference evidence="14 15" key="1">
    <citation type="submission" date="2016-11" db="EMBL/GenBank/DDBJ databases">
        <authorList>
            <person name="Jaros S."/>
            <person name="Januszkiewicz K."/>
            <person name="Wedrychowicz H."/>
        </authorList>
    </citation>
    <scope>NUCLEOTIDE SEQUENCE [LARGE SCALE GENOMIC DNA]</scope>
    <source>
        <strain evidence="14 15">YL228</strain>
    </source>
</reference>
<dbReference type="RefSeq" id="WP_072299952.1">
    <property type="nucleotide sequence ID" value="NZ_FPIP01000003.1"/>
</dbReference>
<dbReference type="InterPro" id="IPR016134">
    <property type="entry name" value="Dockerin_dom"/>
</dbReference>
<keyword evidence="2" id="KW-0677">Repeat</keyword>
<evidence type="ECO:0000313" key="15">
    <source>
        <dbReference type="Proteomes" id="UP000183461"/>
    </source>
</evidence>
<evidence type="ECO:0000256" key="10">
    <source>
        <dbReference type="SAM" id="SignalP"/>
    </source>
</evidence>
<feature type="signal peptide" evidence="10">
    <location>
        <begin position="1"/>
        <end position="24"/>
    </location>
</feature>
<feature type="active site" description="Nucleophile" evidence="7">
    <location>
        <position position="455"/>
    </location>
</feature>
<organism evidence="14 15">
    <name type="scientific">Ruminococcus flavefaciens</name>
    <dbReference type="NCBI Taxonomy" id="1265"/>
    <lineage>
        <taxon>Bacteria</taxon>
        <taxon>Bacillati</taxon>
        <taxon>Bacillota</taxon>
        <taxon>Clostridia</taxon>
        <taxon>Eubacteriales</taxon>
        <taxon>Oscillospiraceae</taxon>
        <taxon>Ruminococcus</taxon>
    </lineage>
</organism>
<evidence type="ECO:0000256" key="1">
    <source>
        <dbReference type="ARBA" id="ARBA00022651"/>
    </source>
</evidence>
<evidence type="ECO:0000256" key="4">
    <source>
        <dbReference type="ARBA" id="ARBA00023277"/>
    </source>
</evidence>
<dbReference type="PROSITE" id="PS50006">
    <property type="entry name" value="FHA_DOMAIN"/>
    <property type="match status" value="1"/>
</dbReference>
<dbReference type="Gene3D" id="1.10.1330.10">
    <property type="entry name" value="Dockerin domain"/>
    <property type="match status" value="1"/>
</dbReference>
<accession>A0A1K1N2R4</accession>
<keyword evidence="3 8" id="KW-0378">Hydrolase</keyword>
<dbReference type="Pfam" id="PF02018">
    <property type="entry name" value="CBM_4_9"/>
    <property type="match status" value="2"/>
</dbReference>
<dbReference type="Gene3D" id="2.115.10.20">
    <property type="entry name" value="Glycosyl hydrolase domain, family 43"/>
    <property type="match status" value="1"/>
</dbReference>
<evidence type="ECO:0000256" key="7">
    <source>
        <dbReference type="PROSITE-ProRule" id="PRU10061"/>
    </source>
</evidence>
<sequence>MKVKKLIASLTAASCLSGVLSVMPDVVMHTYAAEIVANDFECSYEGWYNEADYTELTAENGIGTDSSRGMKITGRLNKEDGVASSKGLYLFGGDKYTYSVKVYSETAQKFHFTLLTIDAETGEERTVELDSKKAKAGEWTELKGTDTASKASYEYKLRIYTDSTDDFYFDDVLITGDKAANEAHAAPAGKGLKDEFAKYFRVGNILNGGTVNNSGITGIILKDHNAIECENETKPDATIVQNGSTDTNVKVSLSRCAAICDFASKNNIAFRGHTLVWHSQTPDWFFKTNFNNNGSWVNSSTMDQRMESYIKNMFAAYKTQYPKLNLFAYDVCNEVINDGTANQGGVRPSNGNGSSKWAMVYGGNSFVEKAFTYARKYAPDGCQLFYNDYNEFANDKQNCIINTILKPLKAKGLIDGMGMQSHLNCAASNAWGDTNSYLAAMDKYLNLGLDVQVTELDLSTEGGKYSMTDQANKYKAIFKHAMDWNKNHPNGPFVSLVQVWGPNDNNSWVGTDKSSGRSNAPLLYNGSNQPKQAYSAITSLVSDSDWGTGIPYTGPRSNGGGTYTPPEPPKKDNDGYWFHSTFEGSTDSWNGRGSASVDTSSSAKYAGSKSLYCSGREAAWNGASYSLDSSVFEPGKSYSFSVNAMTQEGDSTTEFKFTLQYSDGSETKYSEIATGTAPKGEWVQLANTSYTIPSGASDMQIYVETTDENNTVSFFVDEAIGADGGTKLPGAGQPEIPNNGQDTNPDTPTSNTVRQGDVNFDGVINSFDLVAERKGLIAGGFNDSKVQKAADVDQSTTLEVADLVLLQNFVLGKIDEFPVNKPAVPTLDTSKYEGKFSGLSLAQSFKKEGENNPLYTQRFGADPGWMVYDGRLYVYTTADQFAYKNNQMIENDYSSGYINCLSTADLVNWTDHGQIPVARTRVNGTPIAKWANNAWAPDAAWKKINGQDKFFLYFANNGSGIGVITADDPTFTKNVKDPLGHEIISRNTPNSNVTWLFDPGVYYDPNTDTGIIAYGGGVPSGQAAQTKQGRIAKLGSDMISISGTPIDPGTPYLFEDSSMIKIGNTWYYSFCHNWNVPGGTSVNGNSFSNADIGYMTSTNPLGGYQYQGVVFKNTGTQRLDNGGNNHHSIIEFKGSYYVLYHSRQLEMRMGVNGGKGLNYRSPCIDKATLSNGKITCNGSQKGVSQIENLNAYETVQAETMSNQSKNISISGVGNTTVKAKKGDWIKVSGVDLSKGVSSITVKGSGNAVVKFCVGSATGTCIGYGELNGSENELAAAENNVSGVKDIYMVFSGDCEFDYWKFS</sequence>
<dbReference type="PANTHER" id="PTHR43772:SF2">
    <property type="entry name" value="PUTATIVE (AFU_ORTHOLOGUE AFUA_2G04480)-RELATED"/>
    <property type="match status" value="1"/>
</dbReference>
<dbReference type="InterPro" id="IPR052176">
    <property type="entry name" value="Glycosyl_Hydrlase_43_Enz"/>
</dbReference>
<feature type="domain" description="GH10" evidence="12">
    <location>
        <begin position="186"/>
        <end position="540"/>
    </location>
</feature>
<dbReference type="InterPro" id="IPR006584">
    <property type="entry name" value="Cellulose-bd_IV"/>
</dbReference>
<dbReference type="InterPro" id="IPR017853">
    <property type="entry name" value="GH"/>
</dbReference>
<feature type="region of interest" description="Disordered" evidence="9">
    <location>
        <begin position="724"/>
        <end position="754"/>
    </location>
</feature>
<dbReference type="InterPro" id="IPR008979">
    <property type="entry name" value="Galactose-bd-like_sf"/>
</dbReference>
<dbReference type="CDD" id="cd09003">
    <property type="entry name" value="GH43_XynD-like"/>
    <property type="match status" value="1"/>
</dbReference>
<gene>
    <name evidence="14" type="ORF">SAMN02910280_1646</name>
</gene>
<evidence type="ECO:0000259" key="12">
    <source>
        <dbReference type="PROSITE" id="PS51760"/>
    </source>
</evidence>
<dbReference type="SMART" id="SM00606">
    <property type="entry name" value="CBD_IV"/>
    <property type="match status" value="1"/>
</dbReference>
<evidence type="ECO:0000259" key="11">
    <source>
        <dbReference type="PROSITE" id="PS50006"/>
    </source>
</evidence>
<dbReference type="SUPFAM" id="SSF49785">
    <property type="entry name" value="Galactose-binding domain-like"/>
    <property type="match status" value="3"/>
</dbReference>
<dbReference type="PROSITE" id="PS51766">
    <property type="entry name" value="DOCKERIN"/>
    <property type="match status" value="1"/>
</dbReference>
<dbReference type="InterPro" id="IPR003305">
    <property type="entry name" value="CenC_carb-bd"/>
</dbReference>
<dbReference type="InterPro" id="IPR000253">
    <property type="entry name" value="FHA_dom"/>
</dbReference>
<dbReference type="PRINTS" id="PR00134">
    <property type="entry name" value="GLHYDRLASE10"/>
</dbReference>
<dbReference type="Pfam" id="PF00331">
    <property type="entry name" value="Glyco_hydro_10"/>
    <property type="match status" value="1"/>
</dbReference>
<dbReference type="InterPro" id="IPR031158">
    <property type="entry name" value="GH10_AS"/>
</dbReference>
<dbReference type="EMBL" id="FPIP01000003">
    <property type="protein sequence ID" value="SFW29627.1"/>
    <property type="molecule type" value="Genomic_DNA"/>
</dbReference>
<evidence type="ECO:0000256" key="8">
    <source>
        <dbReference type="RuleBase" id="RU361174"/>
    </source>
</evidence>
<dbReference type="Pfam" id="PF00404">
    <property type="entry name" value="Dockerin_1"/>
    <property type="match status" value="1"/>
</dbReference>
<dbReference type="CDD" id="cd14256">
    <property type="entry name" value="Dockerin_I"/>
    <property type="match status" value="1"/>
</dbReference>
<keyword evidence="1" id="KW-0858">Xylan degradation</keyword>
<dbReference type="InterPro" id="IPR023296">
    <property type="entry name" value="Glyco_hydro_beta-prop_sf"/>
</dbReference>
<proteinExistence type="inferred from homology"/>
<evidence type="ECO:0000256" key="5">
    <source>
        <dbReference type="ARBA" id="ARBA00023295"/>
    </source>
</evidence>
<dbReference type="GO" id="GO:0030246">
    <property type="term" value="F:carbohydrate binding"/>
    <property type="evidence" value="ECO:0007669"/>
    <property type="project" value="InterPro"/>
</dbReference>
<dbReference type="SUPFAM" id="SSF63446">
    <property type="entry name" value="Type I dockerin domain"/>
    <property type="match status" value="1"/>
</dbReference>
<dbReference type="PROSITE" id="PS51760">
    <property type="entry name" value="GH10_2"/>
    <property type="match status" value="1"/>
</dbReference>
<evidence type="ECO:0000256" key="3">
    <source>
        <dbReference type="ARBA" id="ARBA00022801"/>
    </source>
</evidence>
<comment type="similarity">
    <text evidence="8">Belongs to the glycosyl hydrolase 10 (cellulase F) family.</text>
</comment>
<dbReference type="InterPro" id="IPR001000">
    <property type="entry name" value="GH10_dom"/>
</dbReference>
<dbReference type="PROSITE" id="PS00591">
    <property type="entry name" value="GH10_1"/>
    <property type="match status" value="1"/>
</dbReference>
<dbReference type="CDD" id="cd04084">
    <property type="entry name" value="CBM6_xylanase-like"/>
    <property type="match status" value="1"/>
</dbReference>